<dbReference type="Proteomes" id="UP000321062">
    <property type="component" value="Chromosome"/>
</dbReference>
<dbReference type="AlphaFoldDB" id="A0A5B9DJH2"/>
<dbReference type="RefSeq" id="WP_147655069.1">
    <property type="nucleotide sequence ID" value="NZ_BMFM01000001.1"/>
</dbReference>
<sequence>MLNLTLYDLIIRFGAYLLVAAIAGLLAQVVLRAMGGKASPEGGGAGYGVFDGVGLIGALIFKQGWGRSPQPEPGSMWGGRLGLVVWVLVTLALTLLAVWGLRYLRPTIASFGTNVFTQGAISILNVSTDIGIWFALISLLPMPPLLGGNILLALFPGLRPAARGFYWPGTALVALFVGLGFAEATLAPAWATLRNWMLA</sequence>
<proteinExistence type="predicted"/>
<organism evidence="1 2">
    <name type="scientific">Paradevosia tibetensis</name>
    <dbReference type="NCBI Taxonomy" id="1447062"/>
    <lineage>
        <taxon>Bacteria</taxon>
        <taxon>Pseudomonadati</taxon>
        <taxon>Pseudomonadota</taxon>
        <taxon>Alphaproteobacteria</taxon>
        <taxon>Hyphomicrobiales</taxon>
        <taxon>Devosiaceae</taxon>
        <taxon>Paradevosia</taxon>
    </lineage>
</organism>
<accession>A0A5B9DJH2</accession>
<evidence type="ECO:0000313" key="2">
    <source>
        <dbReference type="Proteomes" id="UP000321062"/>
    </source>
</evidence>
<dbReference type="EMBL" id="CP041690">
    <property type="protein sequence ID" value="QEE19257.1"/>
    <property type="molecule type" value="Genomic_DNA"/>
</dbReference>
<protein>
    <submittedName>
        <fullName evidence="1">Uncharacterized protein</fullName>
    </submittedName>
</protein>
<name>A0A5B9DJH2_9HYPH</name>
<keyword evidence="2" id="KW-1185">Reference proteome</keyword>
<reference evidence="1 2" key="1">
    <citation type="journal article" date="2015" name="Int. J. Syst. Evol. Microbiol.">
        <title>Youhaiella tibetensis gen. nov., sp. nov., isolated from subsurface sediment.</title>
        <authorList>
            <person name="Wang Y.X."/>
            <person name="Huang F.Q."/>
            <person name="Nogi Y."/>
            <person name="Pang S.J."/>
            <person name="Wang P.K."/>
            <person name="Lv J."/>
        </authorList>
    </citation>
    <scope>NUCLEOTIDE SEQUENCE [LARGE SCALE GENOMIC DNA]</scope>
    <source>
        <strain evidence="2">fig4</strain>
    </source>
</reference>
<evidence type="ECO:0000313" key="1">
    <source>
        <dbReference type="EMBL" id="QEE19257.1"/>
    </source>
</evidence>
<dbReference type="OrthoDB" id="7964737at2"/>
<gene>
    <name evidence="1" type="ORF">FNA67_03320</name>
</gene>
<dbReference type="KEGG" id="yti:FNA67_03320"/>